<evidence type="ECO:0000313" key="11">
    <source>
        <dbReference type="Proteomes" id="UP001308005"/>
    </source>
</evidence>
<dbReference type="SUPFAM" id="SSF56954">
    <property type="entry name" value="Outer membrane efflux proteins (OEP)"/>
    <property type="match status" value="1"/>
</dbReference>
<dbReference type="Gene3D" id="1.20.1600.10">
    <property type="entry name" value="Outer membrane efflux proteins (OEP)"/>
    <property type="match status" value="1"/>
</dbReference>
<evidence type="ECO:0000256" key="1">
    <source>
        <dbReference type="ARBA" id="ARBA00004442"/>
    </source>
</evidence>
<feature type="signal peptide" evidence="9">
    <location>
        <begin position="1"/>
        <end position="23"/>
    </location>
</feature>
<proteinExistence type="inferred from homology"/>
<comment type="similarity">
    <text evidence="2">Belongs to the outer membrane factor (OMF) (TC 1.B.17) family.</text>
</comment>
<organism evidence="10 11">
    <name type="scientific">Candidatus Thiothrix phosphatis</name>
    <dbReference type="NCBI Taxonomy" id="3112415"/>
    <lineage>
        <taxon>Bacteria</taxon>
        <taxon>Pseudomonadati</taxon>
        <taxon>Pseudomonadota</taxon>
        <taxon>Gammaproteobacteria</taxon>
        <taxon>Thiotrichales</taxon>
        <taxon>Thiotrichaceae</taxon>
        <taxon>Thiothrix</taxon>
    </lineage>
</organism>
<evidence type="ECO:0000256" key="2">
    <source>
        <dbReference type="ARBA" id="ARBA00007613"/>
    </source>
</evidence>
<name>A0ABU6D045_9GAMM</name>
<dbReference type="InterPro" id="IPR003423">
    <property type="entry name" value="OMP_efflux"/>
</dbReference>
<feature type="chain" id="PRO_5045293275" evidence="9">
    <location>
        <begin position="24"/>
        <end position="557"/>
    </location>
</feature>
<comment type="caution">
    <text evidence="10">The sequence shown here is derived from an EMBL/GenBank/DDBJ whole genome shotgun (WGS) entry which is preliminary data.</text>
</comment>
<dbReference type="Pfam" id="PF02321">
    <property type="entry name" value="OEP"/>
    <property type="match status" value="2"/>
</dbReference>
<dbReference type="InterPro" id="IPR010130">
    <property type="entry name" value="T1SS_OMP_TolC"/>
</dbReference>
<keyword evidence="7" id="KW-0998">Cell outer membrane</keyword>
<evidence type="ECO:0000256" key="7">
    <source>
        <dbReference type="ARBA" id="ARBA00023237"/>
    </source>
</evidence>
<dbReference type="Proteomes" id="UP001308005">
    <property type="component" value="Unassembled WGS sequence"/>
</dbReference>
<evidence type="ECO:0000256" key="5">
    <source>
        <dbReference type="ARBA" id="ARBA00022692"/>
    </source>
</evidence>
<keyword evidence="4" id="KW-1134">Transmembrane beta strand</keyword>
<feature type="region of interest" description="Disordered" evidence="8">
    <location>
        <begin position="488"/>
        <end position="557"/>
    </location>
</feature>
<gene>
    <name evidence="10" type="ORF">VSS37_13625</name>
</gene>
<dbReference type="PANTHER" id="PTHR30026:SF20">
    <property type="entry name" value="OUTER MEMBRANE PROTEIN TOLC"/>
    <property type="match status" value="1"/>
</dbReference>
<keyword evidence="5" id="KW-0812">Transmembrane</keyword>
<keyword evidence="3" id="KW-0813">Transport</keyword>
<dbReference type="NCBIfam" id="TIGR01844">
    <property type="entry name" value="type_I_sec_TolC"/>
    <property type="match status" value="1"/>
</dbReference>
<dbReference type="RefSeq" id="WP_324696081.1">
    <property type="nucleotide sequence ID" value="NZ_JAYMYJ010000120.1"/>
</dbReference>
<dbReference type="InterPro" id="IPR051906">
    <property type="entry name" value="TolC-like"/>
</dbReference>
<reference evidence="11" key="1">
    <citation type="submission" date="2023-07" db="EMBL/GenBank/DDBJ databases">
        <title>The carbon used by Thiothrix.</title>
        <authorList>
            <person name="Chen L."/>
        </authorList>
    </citation>
    <scope>NUCLEOTIDE SEQUENCE [LARGE SCALE GENOMIC DNA]</scope>
</reference>
<reference evidence="10 11" key="2">
    <citation type="submission" date="2024-01" db="EMBL/GenBank/DDBJ databases">
        <authorList>
            <person name="Xie X."/>
        </authorList>
    </citation>
    <scope>NUCLEOTIDE SEQUENCE [LARGE SCALE GENOMIC DNA]</scope>
    <source>
        <strain evidence="10">SCUT-1</strain>
    </source>
</reference>
<feature type="compositionally biased region" description="Basic and acidic residues" evidence="8">
    <location>
        <begin position="504"/>
        <end position="513"/>
    </location>
</feature>
<evidence type="ECO:0000256" key="9">
    <source>
        <dbReference type="SAM" id="SignalP"/>
    </source>
</evidence>
<keyword evidence="9" id="KW-0732">Signal</keyword>
<dbReference type="PANTHER" id="PTHR30026">
    <property type="entry name" value="OUTER MEMBRANE PROTEIN TOLC"/>
    <property type="match status" value="1"/>
</dbReference>
<evidence type="ECO:0000256" key="3">
    <source>
        <dbReference type="ARBA" id="ARBA00022448"/>
    </source>
</evidence>
<evidence type="ECO:0000256" key="4">
    <source>
        <dbReference type="ARBA" id="ARBA00022452"/>
    </source>
</evidence>
<evidence type="ECO:0000313" key="10">
    <source>
        <dbReference type="EMBL" id="MEB4592028.1"/>
    </source>
</evidence>
<feature type="compositionally biased region" description="Low complexity" evidence="8">
    <location>
        <begin position="514"/>
        <end position="541"/>
    </location>
</feature>
<accession>A0ABU6D045</accession>
<evidence type="ECO:0000256" key="8">
    <source>
        <dbReference type="SAM" id="MobiDB-lite"/>
    </source>
</evidence>
<protein>
    <submittedName>
        <fullName evidence="10">TolC family outer membrane protein</fullName>
    </submittedName>
</protein>
<dbReference type="EMBL" id="JAYMYJ010000120">
    <property type="protein sequence ID" value="MEB4592028.1"/>
    <property type="molecule type" value="Genomic_DNA"/>
</dbReference>
<sequence length="557" mass="60464">MKQQTLAILIAASLTLVAQQAQAENLLQVYQQAKGYDAQFKAIESNYLAVLERKPQALAALKPQASIGGGITESRQYVDYGDSASNPSYTVNNANYSLNLSKSLYNKTLNAQVKQADTIIAQASSGLEAEREALILRTAEAYFNFLLAQDNLEFARTEKEAISRQLEQTRAYFEAGRSAITDVKEAESRYDLAIAQEINAVNQLDLSREQLRVLTGGFYQTLNAPATNMPLVMPTPGDIEQWVKTAKSNNKQLASSKHAVETAQTAIDIQRGAKSPVVDLVAKQTGNANKYTESSFQDPQSYGASVGVQVSLPLYTGGSISSKIREAQHNFQQAQEQYDFQNRTTEQQARNAFLTVQSSISQVKANQRALTSAETAAEATQAGFEVGTRTAVDVLTSLRNVFSARRDYASSRYSYLLNTLKLRQAAGTLADQDIADMNQYMTTTPKQISAELKQEMAASGENITGNTDAGQSDLGANDSYQYYAAPVERKPGRSGQAATAAQQPEEKPAEPAKAEPATPVQQAPKPAKPVAPAKSPVAQSPTTQQPYFVIPKDVGKK</sequence>
<keyword evidence="6" id="KW-0472">Membrane</keyword>
<evidence type="ECO:0000256" key="6">
    <source>
        <dbReference type="ARBA" id="ARBA00023136"/>
    </source>
</evidence>
<comment type="subcellular location">
    <subcellularLocation>
        <location evidence="1">Cell outer membrane</location>
    </subcellularLocation>
</comment>
<keyword evidence="11" id="KW-1185">Reference proteome</keyword>